<evidence type="ECO:0000256" key="1">
    <source>
        <dbReference type="ARBA" id="ARBA00004604"/>
    </source>
</evidence>
<evidence type="ECO:0000313" key="12">
    <source>
        <dbReference type="EMBL" id="KAJ2678649.1"/>
    </source>
</evidence>
<dbReference type="OrthoDB" id="10251727at2759"/>
<comment type="similarity">
    <text evidence="9">Belongs to the universal ribosomal protein uL1 family. Highly divergent.</text>
</comment>
<dbReference type="SUPFAM" id="SSF56808">
    <property type="entry name" value="Ribosomal protein L1"/>
    <property type="match status" value="1"/>
</dbReference>
<gene>
    <name evidence="12" type="primary">CIC1</name>
    <name evidence="12" type="ORF">GGI25_002237</name>
</gene>
<dbReference type="InterPro" id="IPR028364">
    <property type="entry name" value="Ribosomal_uL1/biogenesis"/>
</dbReference>
<dbReference type="CDD" id="cd00403">
    <property type="entry name" value="Ribosomal_L1"/>
    <property type="match status" value="1"/>
</dbReference>
<feature type="compositionally biased region" description="Low complexity" evidence="11">
    <location>
        <begin position="284"/>
        <end position="303"/>
    </location>
</feature>
<keyword evidence="4" id="KW-0832">Ubl conjugation</keyword>
<dbReference type="GO" id="GO:0003723">
    <property type="term" value="F:RNA binding"/>
    <property type="evidence" value="ECO:0007669"/>
    <property type="project" value="InterPro"/>
</dbReference>
<dbReference type="AlphaFoldDB" id="A0A9W8G494"/>
<dbReference type="GO" id="GO:0005730">
    <property type="term" value="C:nucleolus"/>
    <property type="evidence" value="ECO:0007669"/>
    <property type="project" value="UniProtKB-SubCell"/>
</dbReference>
<dbReference type="Proteomes" id="UP001151518">
    <property type="component" value="Unassembled WGS sequence"/>
</dbReference>
<feature type="region of interest" description="Disordered" evidence="11">
    <location>
        <begin position="246"/>
        <end position="303"/>
    </location>
</feature>
<keyword evidence="5" id="KW-0007">Acetylation</keyword>
<evidence type="ECO:0000256" key="7">
    <source>
        <dbReference type="ARBA" id="ARBA00023242"/>
    </source>
</evidence>
<dbReference type="PANTHER" id="PTHR23105">
    <property type="entry name" value="RIBOSOMAL PROTEIN L7AE FAMILY MEMBER"/>
    <property type="match status" value="1"/>
</dbReference>
<evidence type="ECO:0000256" key="6">
    <source>
        <dbReference type="ARBA" id="ARBA00023054"/>
    </source>
</evidence>
<keyword evidence="7" id="KW-0539">Nucleus</keyword>
<comment type="caution">
    <text evidence="12">The sequence shown here is derived from an EMBL/GenBank/DDBJ whole genome shotgun (WGS) entry which is preliminary data.</text>
</comment>
<keyword evidence="6" id="KW-0175">Coiled coil</keyword>
<comment type="function">
    <text evidence="8">Regulates cellular senescence through inhibition of PTEN translation. Acts as a pro-apoptotic regulator in response to DNA damage.</text>
</comment>
<organism evidence="12 13">
    <name type="scientific">Coemansia spiralis</name>
    <dbReference type="NCBI Taxonomy" id="417178"/>
    <lineage>
        <taxon>Eukaryota</taxon>
        <taxon>Fungi</taxon>
        <taxon>Fungi incertae sedis</taxon>
        <taxon>Zoopagomycota</taxon>
        <taxon>Kickxellomycotina</taxon>
        <taxon>Kickxellomycetes</taxon>
        <taxon>Kickxellales</taxon>
        <taxon>Kickxellaceae</taxon>
        <taxon>Coemansia</taxon>
    </lineage>
</organism>
<dbReference type="InterPro" id="IPR050257">
    <property type="entry name" value="eL8/uL1-like"/>
</dbReference>
<name>A0A9W8G494_9FUNG</name>
<evidence type="ECO:0000256" key="4">
    <source>
        <dbReference type="ARBA" id="ARBA00022843"/>
    </source>
</evidence>
<sequence>MSLNHELVLKATKSLLKYTEKRNESGNNKNLLAEEDEVVHLIISLKKMVTTTRHKPYRVPLRVPMYNESSSVCLITKGDSESHVDKLKSFKIPQIKDVVTVLQLKKDYKAYEAKRQLISTHDLFLTDDRVVNSLPEILGVKFFKAKKTPVPVNLKAKNVYNEINKALSCTYFRQTTGTCTSVKIGMTTMSAPEITSNIETAMEAIVKCINKGWGNVQSVGIKTGTSLTLPIYNSIPNAPMTIGETGAKQTSISASSTKGSDKKTVAKPSTPAQQKKSKSPLSRQKATSAKTQQKKSAAVAGAA</sequence>
<accession>A0A9W8G494</accession>
<proteinExistence type="inferred from homology"/>
<evidence type="ECO:0000256" key="5">
    <source>
        <dbReference type="ARBA" id="ARBA00022990"/>
    </source>
</evidence>
<evidence type="ECO:0000256" key="8">
    <source>
        <dbReference type="ARBA" id="ARBA00054167"/>
    </source>
</evidence>
<evidence type="ECO:0000256" key="11">
    <source>
        <dbReference type="SAM" id="MobiDB-lite"/>
    </source>
</evidence>
<evidence type="ECO:0000313" key="13">
    <source>
        <dbReference type="Proteomes" id="UP001151518"/>
    </source>
</evidence>
<dbReference type="InterPro" id="IPR023674">
    <property type="entry name" value="Ribosomal_uL1-like"/>
</dbReference>
<dbReference type="EMBL" id="JANBTW010000019">
    <property type="protein sequence ID" value="KAJ2678649.1"/>
    <property type="molecule type" value="Genomic_DNA"/>
</dbReference>
<keyword evidence="3" id="KW-0597">Phosphoprotein</keyword>
<evidence type="ECO:0000256" key="3">
    <source>
        <dbReference type="ARBA" id="ARBA00022553"/>
    </source>
</evidence>
<keyword evidence="2" id="KW-1017">Isopeptide bond</keyword>
<protein>
    <recommendedName>
        <fullName evidence="10">Ribosomal L1 domain-containing protein 1</fullName>
    </recommendedName>
</protein>
<dbReference type="Gene3D" id="3.40.50.790">
    <property type="match status" value="1"/>
</dbReference>
<reference evidence="12" key="1">
    <citation type="submission" date="2022-07" db="EMBL/GenBank/DDBJ databases">
        <title>Phylogenomic reconstructions and comparative analyses of Kickxellomycotina fungi.</title>
        <authorList>
            <person name="Reynolds N.K."/>
            <person name="Stajich J.E."/>
            <person name="Barry K."/>
            <person name="Grigoriev I.V."/>
            <person name="Crous P."/>
            <person name="Smith M.E."/>
        </authorList>
    </citation>
    <scope>NUCLEOTIDE SEQUENCE</scope>
    <source>
        <strain evidence="12">NRRL 3115</strain>
    </source>
</reference>
<evidence type="ECO:0000256" key="9">
    <source>
        <dbReference type="ARBA" id="ARBA00061550"/>
    </source>
</evidence>
<dbReference type="FunFam" id="3.40.50.790:FF:000004">
    <property type="entry name" value="Ribosomal L1 domain-containing 1-like 1"/>
    <property type="match status" value="1"/>
</dbReference>
<keyword evidence="12" id="KW-0647">Proteasome</keyword>
<feature type="compositionally biased region" description="Polar residues" evidence="11">
    <location>
        <begin position="247"/>
        <end position="258"/>
    </location>
</feature>
<dbReference type="InterPro" id="IPR016095">
    <property type="entry name" value="Ribosomal_uL1_3-a/b-sand"/>
</dbReference>
<feature type="compositionally biased region" description="Polar residues" evidence="11">
    <location>
        <begin position="270"/>
        <end position="282"/>
    </location>
</feature>
<dbReference type="GO" id="GO:0000502">
    <property type="term" value="C:proteasome complex"/>
    <property type="evidence" value="ECO:0007669"/>
    <property type="project" value="UniProtKB-KW"/>
</dbReference>
<comment type="subcellular location">
    <subcellularLocation>
        <location evidence="1">Nucleus</location>
        <location evidence="1">Nucleolus</location>
    </subcellularLocation>
</comment>
<evidence type="ECO:0000256" key="10">
    <source>
        <dbReference type="ARBA" id="ARBA00070787"/>
    </source>
</evidence>
<evidence type="ECO:0000256" key="2">
    <source>
        <dbReference type="ARBA" id="ARBA00022499"/>
    </source>
</evidence>
<dbReference type="Pfam" id="PF00687">
    <property type="entry name" value="Ribosomal_L1"/>
    <property type="match status" value="1"/>
</dbReference>